<protein>
    <submittedName>
        <fullName evidence="1">Alcohol dehydrogenase</fullName>
    </submittedName>
</protein>
<evidence type="ECO:0000313" key="2">
    <source>
        <dbReference type="Proteomes" id="UP000249057"/>
    </source>
</evidence>
<proteinExistence type="predicted"/>
<reference evidence="1" key="1">
    <citation type="submission" date="2018-02" db="EMBL/GenBank/DDBJ databases">
        <title>The genomes of Aspergillus section Nigri reveals drivers in fungal speciation.</title>
        <authorList>
            <consortium name="DOE Joint Genome Institute"/>
            <person name="Vesth T.C."/>
            <person name="Nybo J."/>
            <person name="Theobald S."/>
            <person name="Brandl J."/>
            <person name="Frisvad J.C."/>
            <person name="Nielsen K.F."/>
            <person name="Lyhne E.K."/>
            <person name="Kogle M.E."/>
            <person name="Kuo A."/>
            <person name="Riley R."/>
            <person name="Clum A."/>
            <person name="Nolan M."/>
            <person name="Lipzen A."/>
            <person name="Salamov A."/>
            <person name="Henrissat B."/>
            <person name="Wiebenga A."/>
            <person name="De vries R.P."/>
            <person name="Grigoriev I.V."/>
            <person name="Mortensen U.H."/>
            <person name="Andersen M.R."/>
            <person name="Baker S.E."/>
        </authorList>
    </citation>
    <scope>NUCLEOTIDE SEQUENCE</scope>
    <source>
        <strain evidence="1">CBS 621.78</strain>
    </source>
</reference>
<dbReference type="Proteomes" id="UP000249057">
    <property type="component" value="Unassembled WGS sequence"/>
</dbReference>
<accession>A0ACD1GH65</accession>
<evidence type="ECO:0000313" key="1">
    <source>
        <dbReference type="EMBL" id="RAH48505.1"/>
    </source>
</evidence>
<organism evidence="1 2">
    <name type="scientific">Aspergillus brunneoviolaceus CBS 621.78</name>
    <dbReference type="NCBI Taxonomy" id="1450534"/>
    <lineage>
        <taxon>Eukaryota</taxon>
        <taxon>Fungi</taxon>
        <taxon>Dikarya</taxon>
        <taxon>Ascomycota</taxon>
        <taxon>Pezizomycotina</taxon>
        <taxon>Eurotiomycetes</taxon>
        <taxon>Eurotiomycetidae</taxon>
        <taxon>Eurotiales</taxon>
        <taxon>Aspergillaceae</taxon>
        <taxon>Aspergillus</taxon>
        <taxon>Aspergillus subgen. Circumdati</taxon>
    </lineage>
</organism>
<sequence length="473" mass="51055">MAATTQAANLVEKLVGHGDNATVTTDVSNYAKGESGEETGEKIKATIWQGKNTVEVVEMPKPRVIDEGDVIVKITGSTICGSDLHLYHGVVPQLEKGDVLGHEFCGVVDSVGPGAKNVKVGDRVVASFPIACGQCTNCKKELTSACERTNENTITNAMYGKRTAGKSSRQGHRFLSVLKDSLLTRLCAGMFGYSHFTGGFAGGQAEYVRVPYGDQNLLALPDDVPDEKGLYLSDVLATSYHCVVDTGVDKGDVVAIWGAGPIGQMVASFSFMQGASRVILIDGGDAAWRLDFVKSKLPKVETIDFTKLPRGESITSQLKKVVPGGPDVALECASGEFAKGWAHYFEVLLGLETDTSEMLNEMITSVRPFGRVGVTGIYTGFTNHFNIGALMQTGIRLIGNGQAPVHRYWKHLLELIRKGEINPLDMVTHRVRLEDMSRLYELFNSREGGIQKVFVATKHSFPPAEGAPALVDL</sequence>
<gene>
    <name evidence="1" type="ORF">BO95DRAFT_461095</name>
</gene>
<keyword evidence="2" id="KW-1185">Reference proteome</keyword>
<name>A0ACD1GH65_9EURO</name>
<dbReference type="EMBL" id="KZ825323">
    <property type="protein sequence ID" value="RAH48505.1"/>
    <property type="molecule type" value="Genomic_DNA"/>
</dbReference>